<keyword evidence="10" id="KW-1185">Reference proteome</keyword>
<comment type="subunit">
    <text evidence="6">Homodimer.</text>
</comment>
<dbReference type="GO" id="GO:0016652">
    <property type="term" value="F:oxidoreductase activity, acting on NAD(P)H as acceptor"/>
    <property type="evidence" value="ECO:0007669"/>
    <property type="project" value="UniProtKB-UniRule"/>
</dbReference>
<dbReference type="GO" id="GO:0010181">
    <property type="term" value="F:FMN binding"/>
    <property type="evidence" value="ECO:0007669"/>
    <property type="project" value="UniProtKB-UniRule"/>
</dbReference>
<dbReference type="GO" id="GO:0016655">
    <property type="term" value="F:oxidoreductase activity, acting on NAD(P)H, quinone or similar compound as acceptor"/>
    <property type="evidence" value="ECO:0007669"/>
    <property type="project" value="InterPro"/>
</dbReference>
<dbReference type="InterPro" id="IPR003680">
    <property type="entry name" value="Flavodoxin_fold"/>
</dbReference>
<name>A0A502FDM6_9GAMM</name>
<dbReference type="InterPro" id="IPR023048">
    <property type="entry name" value="NADH:quinone_OxRdtase_FMN_depd"/>
</dbReference>
<dbReference type="AlphaFoldDB" id="A0A502FDM6"/>
<dbReference type="EMBL" id="RCZO01000001">
    <property type="protein sequence ID" value="TPG11758.1"/>
    <property type="molecule type" value="Genomic_DNA"/>
</dbReference>
<reference evidence="9 10" key="1">
    <citation type="journal article" date="2019" name="Environ. Microbiol.">
        <title>Species interactions and distinct microbial communities in high Arctic permafrost affected cryosols are associated with the CH4 and CO2 gas fluxes.</title>
        <authorList>
            <person name="Altshuler I."/>
            <person name="Hamel J."/>
            <person name="Turney S."/>
            <person name="Magnuson E."/>
            <person name="Levesque R."/>
            <person name="Greer C."/>
            <person name="Whyte L.G."/>
        </authorList>
    </citation>
    <scope>NUCLEOTIDE SEQUENCE [LARGE SCALE GENOMIC DNA]</scope>
    <source>
        <strain evidence="9 10">S13Y</strain>
    </source>
</reference>
<dbReference type="EC" id="1.7.1.17" evidence="6"/>
<evidence type="ECO:0000256" key="2">
    <source>
        <dbReference type="ARBA" id="ARBA00022643"/>
    </source>
</evidence>
<evidence type="ECO:0000256" key="6">
    <source>
        <dbReference type="HAMAP-Rule" id="MF_01216"/>
    </source>
</evidence>
<dbReference type="InterPro" id="IPR029039">
    <property type="entry name" value="Flavoprotein-like_sf"/>
</dbReference>
<evidence type="ECO:0000256" key="1">
    <source>
        <dbReference type="ARBA" id="ARBA00022630"/>
    </source>
</evidence>
<accession>A0A502FDM6</accession>
<keyword evidence="3 6" id="KW-0560">Oxidoreductase</keyword>
<organism evidence="9 10">
    <name type="scientific">Rhodanobacter glycinis</name>
    <dbReference type="NCBI Taxonomy" id="582702"/>
    <lineage>
        <taxon>Bacteria</taxon>
        <taxon>Pseudomonadati</taxon>
        <taxon>Pseudomonadota</taxon>
        <taxon>Gammaproteobacteria</taxon>
        <taxon>Lysobacterales</taxon>
        <taxon>Rhodanobacteraceae</taxon>
        <taxon>Rhodanobacter</taxon>
    </lineage>
</organism>
<dbReference type="EC" id="1.6.5.-" evidence="6"/>
<comment type="catalytic activity">
    <reaction evidence="6">
        <text>2 a quinone + NADH + H(+) = 2 a 1,4-benzosemiquinone + NAD(+)</text>
        <dbReference type="Rhea" id="RHEA:65952"/>
        <dbReference type="ChEBI" id="CHEBI:15378"/>
        <dbReference type="ChEBI" id="CHEBI:57540"/>
        <dbReference type="ChEBI" id="CHEBI:57945"/>
        <dbReference type="ChEBI" id="CHEBI:132124"/>
        <dbReference type="ChEBI" id="CHEBI:134225"/>
    </reaction>
</comment>
<protein>
    <recommendedName>
        <fullName evidence="6">FMN dependent NADH:quinone oxidoreductase</fullName>
        <ecNumber evidence="6">1.6.5.-</ecNumber>
    </recommendedName>
    <alternativeName>
        <fullName evidence="6">Azo-dye reductase</fullName>
    </alternativeName>
    <alternativeName>
        <fullName evidence="6">FMN-dependent NADH-azo compound oxidoreductase</fullName>
    </alternativeName>
    <alternativeName>
        <fullName evidence="6">FMN-dependent NADH-azoreductase</fullName>
        <ecNumber evidence="6">1.7.1.17</ecNumber>
    </alternativeName>
</protein>
<feature type="binding site" evidence="6">
    <location>
        <begin position="137"/>
        <end position="140"/>
    </location>
    <ligand>
        <name>FMN</name>
        <dbReference type="ChEBI" id="CHEBI:58210"/>
    </ligand>
</feature>
<evidence type="ECO:0000313" key="9">
    <source>
        <dbReference type="EMBL" id="TPG11758.1"/>
    </source>
</evidence>
<sequence>MNILHVSCSPRDRASESYRLSQKIVACLLDIRPGATVKERVIGGAASLPPIDEDYAMSQHASEDVSQEGSAARSEELIRELESSDVVVIGTPMHNFTAPAALKLWIDHVVRVRKTFHVSPEGKVGMLRDRPVFVAVSSGGRFAGERARQPDFLTPYLKAILGMVGLHDLAFFTVQGTAFGPDALAEARARTDHALQEHFSSFHHPSRERSASPRSVATSP</sequence>
<dbReference type="PANTHER" id="PTHR43741">
    <property type="entry name" value="FMN-DEPENDENT NADH-AZOREDUCTASE 1"/>
    <property type="match status" value="1"/>
</dbReference>
<comment type="similarity">
    <text evidence="6">Belongs to the azoreductase type 1 family.</text>
</comment>
<feature type="binding site" evidence="6">
    <location>
        <position position="9"/>
    </location>
    <ligand>
        <name>FMN</name>
        <dbReference type="ChEBI" id="CHEBI:58210"/>
    </ligand>
</feature>
<feature type="region of interest" description="Disordered" evidence="7">
    <location>
        <begin position="199"/>
        <end position="220"/>
    </location>
</feature>
<dbReference type="Pfam" id="PF02525">
    <property type="entry name" value="Flavodoxin_2"/>
    <property type="match status" value="1"/>
</dbReference>
<dbReference type="RefSeq" id="WP_140649374.1">
    <property type="nucleotide sequence ID" value="NZ_RCZB01000003.1"/>
</dbReference>
<keyword evidence="4 6" id="KW-0520">NAD</keyword>
<evidence type="ECO:0000313" key="10">
    <source>
        <dbReference type="Proteomes" id="UP000319486"/>
    </source>
</evidence>
<dbReference type="InterPro" id="IPR050104">
    <property type="entry name" value="FMN-dep_NADH:Q_OxRdtase_AzoR1"/>
</dbReference>
<proteinExistence type="inferred from homology"/>
<evidence type="ECO:0000256" key="4">
    <source>
        <dbReference type="ARBA" id="ARBA00023027"/>
    </source>
</evidence>
<evidence type="ECO:0000259" key="8">
    <source>
        <dbReference type="Pfam" id="PF02525"/>
    </source>
</evidence>
<keyword evidence="1 6" id="KW-0285">Flavoprotein</keyword>
<dbReference type="HAMAP" id="MF_01216">
    <property type="entry name" value="Azoreductase_type1"/>
    <property type="match status" value="1"/>
</dbReference>
<comment type="cofactor">
    <cofactor evidence="6">
        <name>FMN</name>
        <dbReference type="ChEBI" id="CHEBI:58210"/>
    </cofactor>
    <text evidence="6">Binds 1 FMN per subunit.</text>
</comment>
<dbReference type="Gene3D" id="3.40.50.360">
    <property type="match status" value="1"/>
</dbReference>
<evidence type="ECO:0000256" key="7">
    <source>
        <dbReference type="SAM" id="MobiDB-lite"/>
    </source>
</evidence>
<keyword evidence="2 6" id="KW-0288">FMN</keyword>
<comment type="caution">
    <text evidence="6">Lacks conserved residue(s) required for the propagation of feature annotation.</text>
</comment>
<dbReference type="SUPFAM" id="SSF52218">
    <property type="entry name" value="Flavoproteins"/>
    <property type="match status" value="1"/>
</dbReference>
<dbReference type="OrthoDB" id="9787136at2"/>
<dbReference type="Proteomes" id="UP000319486">
    <property type="component" value="Unassembled WGS sequence"/>
</dbReference>
<comment type="catalytic activity">
    <reaction evidence="5">
        <text>N,N-dimethyl-1,4-phenylenediamine + anthranilate + 2 NAD(+) = 2-(4-dimethylaminophenyl)diazenylbenzoate + 2 NADH + 2 H(+)</text>
        <dbReference type="Rhea" id="RHEA:55872"/>
        <dbReference type="ChEBI" id="CHEBI:15378"/>
        <dbReference type="ChEBI" id="CHEBI:15783"/>
        <dbReference type="ChEBI" id="CHEBI:16567"/>
        <dbReference type="ChEBI" id="CHEBI:57540"/>
        <dbReference type="ChEBI" id="CHEBI:57945"/>
        <dbReference type="ChEBI" id="CHEBI:71579"/>
        <dbReference type="EC" id="1.7.1.17"/>
    </reaction>
    <physiologicalReaction direction="right-to-left" evidence="5">
        <dbReference type="Rhea" id="RHEA:55874"/>
    </physiologicalReaction>
</comment>
<dbReference type="GO" id="GO:0009055">
    <property type="term" value="F:electron transfer activity"/>
    <property type="evidence" value="ECO:0007669"/>
    <property type="project" value="UniProtKB-UniRule"/>
</dbReference>
<feature type="domain" description="Flavodoxin-like fold" evidence="8">
    <location>
        <begin position="1"/>
        <end position="198"/>
    </location>
</feature>
<feature type="binding site" evidence="6">
    <location>
        <begin position="15"/>
        <end position="17"/>
    </location>
    <ligand>
        <name>FMN</name>
        <dbReference type="ChEBI" id="CHEBI:58210"/>
    </ligand>
</feature>
<gene>
    <name evidence="6" type="primary">azoR</name>
    <name evidence="9" type="ORF">EAH88_04515</name>
</gene>
<comment type="function">
    <text evidence="6">Quinone reductase that provides resistance to thiol-specific stress caused by electrophilic quinones.</text>
</comment>
<evidence type="ECO:0000256" key="3">
    <source>
        <dbReference type="ARBA" id="ARBA00023002"/>
    </source>
</evidence>
<comment type="function">
    <text evidence="6">Also exhibits azoreductase activity. Catalyzes the reductive cleavage of the azo bond in aromatic azo compounds to the corresponding amines.</text>
</comment>
<evidence type="ECO:0000256" key="5">
    <source>
        <dbReference type="ARBA" id="ARBA00048542"/>
    </source>
</evidence>
<dbReference type="PANTHER" id="PTHR43741:SF4">
    <property type="entry name" value="FMN-DEPENDENT NADH:QUINONE OXIDOREDUCTASE"/>
    <property type="match status" value="1"/>
</dbReference>
<comment type="caution">
    <text evidence="9">The sequence shown here is derived from an EMBL/GenBank/DDBJ whole genome shotgun (WGS) entry which is preliminary data.</text>
</comment>